<evidence type="ECO:0000313" key="3">
    <source>
        <dbReference type="RefSeq" id="XP_033573107.1"/>
    </source>
</evidence>
<reference evidence="3" key="2">
    <citation type="submission" date="2020-04" db="EMBL/GenBank/DDBJ databases">
        <authorList>
            <consortium name="NCBI Genome Project"/>
        </authorList>
    </citation>
    <scope>NUCLEOTIDE SEQUENCE</scope>
    <source>
        <strain evidence="3">CBS 304.34</strain>
    </source>
</reference>
<evidence type="ECO:0000313" key="1">
    <source>
        <dbReference type="EMBL" id="KAF2806143.1"/>
    </source>
</evidence>
<keyword evidence="2" id="KW-1185">Reference proteome</keyword>
<proteinExistence type="predicted"/>
<accession>A0A6A6YCA2</accession>
<dbReference type="Proteomes" id="UP000504636">
    <property type="component" value="Unplaced"/>
</dbReference>
<reference evidence="1 3" key="1">
    <citation type="journal article" date="2020" name="Stud. Mycol.">
        <title>101 Dothideomycetes genomes: a test case for predicting lifestyles and emergence of pathogens.</title>
        <authorList>
            <person name="Haridas S."/>
            <person name="Albert R."/>
            <person name="Binder M."/>
            <person name="Bloem J."/>
            <person name="Labutti K."/>
            <person name="Salamov A."/>
            <person name="Andreopoulos B."/>
            <person name="Baker S."/>
            <person name="Barry K."/>
            <person name="Bills G."/>
            <person name="Bluhm B."/>
            <person name="Cannon C."/>
            <person name="Castanera R."/>
            <person name="Culley D."/>
            <person name="Daum C."/>
            <person name="Ezra D."/>
            <person name="Gonzalez J."/>
            <person name="Henrissat B."/>
            <person name="Kuo A."/>
            <person name="Liang C."/>
            <person name="Lipzen A."/>
            <person name="Lutzoni F."/>
            <person name="Magnuson J."/>
            <person name="Mondo S."/>
            <person name="Nolan M."/>
            <person name="Ohm R."/>
            <person name="Pangilinan J."/>
            <person name="Park H.-J."/>
            <person name="Ramirez L."/>
            <person name="Alfaro M."/>
            <person name="Sun H."/>
            <person name="Tritt A."/>
            <person name="Yoshinaga Y."/>
            <person name="Zwiers L.-H."/>
            <person name="Turgeon B."/>
            <person name="Goodwin S."/>
            <person name="Spatafora J."/>
            <person name="Crous P."/>
            <person name="Grigoriev I."/>
        </authorList>
    </citation>
    <scope>NUCLEOTIDE SEQUENCE</scope>
    <source>
        <strain evidence="1 3">CBS 304.34</strain>
    </source>
</reference>
<dbReference type="RefSeq" id="XP_033573107.1">
    <property type="nucleotide sequence ID" value="XM_033717037.1"/>
</dbReference>
<dbReference type="OrthoDB" id="3590765at2759"/>
<gene>
    <name evidence="1 3" type="ORF">BDZ99DRAFT_423609</name>
</gene>
<protein>
    <submittedName>
        <fullName evidence="1 3">Uncharacterized protein</fullName>
    </submittedName>
</protein>
<dbReference type="GeneID" id="54457930"/>
<dbReference type="EMBL" id="MU003708">
    <property type="protein sequence ID" value="KAF2806143.1"/>
    <property type="molecule type" value="Genomic_DNA"/>
</dbReference>
<organism evidence="1">
    <name type="scientific">Mytilinidion resinicola</name>
    <dbReference type="NCBI Taxonomy" id="574789"/>
    <lineage>
        <taxon>Eukaryota</taxon>
        <taxon>Fungi</taxon>
        <taxon>Dikarya</taxon>
        <taxon>Ascomycota</taxon>
        <taxon>Pezizomycotina</taxon>
        <taxon>Dothideomycetes</taxon>
        <taxon>Pleosporomycetidae</taxon>
        <taxon>Mytilinidiales</taxon>
        <taxon>Mytilinidiaceae</taxon>
        <taxon>Mytilinidion</taxon>
    </lineage>
</organism>
<sequence>MTATYQAPGLGGLFLGRAIKPVRCEVQVGPAPYNQSSNWNFRPGIYTAKDVVREIAVLFESVIVQLGPDPPGTPSTRSILMDGLRSSLSHEGREATLLLSDWKSAEPCEITKQALRVGGALYSYASEVNHKVQGDPHLTVYSPCEGHKWIPPAGRLLRSARSSPILMMLYNEWLHQMTCLRDGLLPYANFEEVQLNLQDTSARGTRPLEEIRENFVLKIRGGSANRADFVDVAKVFTAPSLPSGGYGFQYQKGTVLPQSLFSEGRSSLLRYIPTALVEAGNEPVLFDFGSDLLTSSETIDTSSLASSSAAPSRLIETAITAEGTRRDSFEIGASQQLKLIGTFEKGQSFAVGIGRILRGLDQARHFDLSDEKWLTGKKDSGFHEASEILSVKGTLSQTKPVLIVVHASDPVVRLALIGKLEPGSVYLDGAPDGFDTPSIQKGRFVIVKG</sequence>
<dbReference type="AlphaFoldDB" id="A0A6A6YCA2"/>
<reference evidence="3" key="3">
    <citation type="submission" date="2025-04" db="UniProtKB">
        <authorList>
            <consortium name="RefSeq"/>
        </authorList>
    </citation>
    <scope>IDENTIFICATION</scope>
    <source>
        <strain evidence="3">CBS 304.34</strain>
    </source>
</reference>
<name>A0A6A6YCA2_9PEZI</name>
<evidence type="ECO:0000313" key="2">
    <source>
        <dbReference type="Proteomes" id="UP000504636"/>
    </source>
</evidence>